<dbReference type="PANTHER" id="PTHR10884:SF14">
    <property type="entry name" value="NADH DEHYDROGENASE [UBIQUINONE] IRON-SULFUR PROTEIN 3, MITOCHONDRIAL"/>
    <property type="match status" value="1"/>
</dbReference>
<dbReference type="GO" id="GO:0050136">
    <property type="term" value="F:NADH dehydrogenase (quinone) (non-electrogenic) activity"/>
    <property type="evidence" value="ECO:0007669"/>
    <property type="project" value="UniProtKB-UniRule"/>
</dbReference>
<comment type="caution">
    <text evidence="7">The sequence shown here is derived from an EMBL/GenBank/DDBJ whole genome shotgun (WGS) entry which is preliminary data.</text>
</comment>
<dbReference type="AlphaFoldDB" id="A0A2M7G5W3"/>
<evidence type="ECO:0000313" key="8">
    <source>
        <dbReference type="Proteomes" id="UP000231019"/>
    </source>
</evidence>
<name>A0A2M7G5W3_9BACT</name>
<comment type="subunit">
    <text evidence="3">NDH-1 is composed of 14 different subunits. Subunits NuoB, C, D, E, F, and G constitute the peripheral sector of the complex.</text>
</comment>
<keyword evidence="3" id="KW-1003">Cell membrane</keyword>
<keyword evidence="2 3" id="KW-0813">Transport</keyword>
<comment type="catalytic activity">
    <reaction evidence="3 5">
        <text>a quinone + NADH + 5 H(+)(in) = a quinol + NAD(+) + 4 H(+)(out)</text>
        <dbReference type="Rhea" id="RHEA:57888"/>
        <dbReference type="ChEBI" id="CHEBI:15378"/>
        <dbReference type="ChEBI" id="CHEBI:24646"/>
        <dbReference type="ChEBI" id="CHEBI:57540"/>
        <dbReference type="ChEBI" id="CHEBI:57945"/>
        <dbReference type="ChEBI" id="CHEBI:132124"/>
    </reaction>
</comment>
<evidence type="ECO:0000256" key="4">
    <source>
        <dbReference type="RuleBase" id="RU003456"/>
    </source>
</evidence>
<keyword evidence="3 4" id="KW-1278">Translocase</keyword>
<dbReference type="GO" id="GO:0048038">
    <property type="term" value="F:quinone binding"/>
    <property type="evidence" value="ECO:0007669"/>
    <property type="project" value="UniProtKB-KW"/>
</dbReference>
<dbReference type="InterPro" id="IPR020396">
    <property type="entry name" value="NADH_UbQ_OxRdtase_CS"/>
</dbReference>
<sequence>MHLLLEHLKNKLGDSVLEMIEARDMPVVICKKESIYQTLKLLRDDPELDFNILTDLSAVDYLNYPEKKRQRFEVVYHLHSLDKGHRLRVKVPVGGADPALDSACTLWKTANWLEREVWDMYGIQFVNHPNLKRILNHIEFVGHPLRKDYPIDKRQVLTVNDSLMDEMEKRLIEKGLK</sequence>
<dbReference type="Pfam" id="PF00329">
    <property type="entry name" value="Complex1_30kDa"/>
    <property type="match status" value="1"/>
</dbReference>
<dbReference type="EMBL" id="PFFQ01000024">
    <property type="protein sequence ID" value="PIW17377.1"/>
    <property type="molecule type" value="Genomic_DNA"/>
</dbReference>
<organism evidence="7 8">
    <name type="scientific">bacterium (Candidatus Blackallbacteria) CG17_big_fil_post_rev_8_21_14_2_50_48_46</name>
    <dbReference type="NCBI Taxonomy" id="2014261"/>
    <lineage>
        <taxon>Bacteria</taxon>
        <taxon>Candidatus Blackallbacteria</taxon>
    </lineage>
</organism>
<evidence type="ECO:0000313" key="7">
    <source>
        <dbReference type="EMBL" id="PIW17377.1"/>
    </source>
</evidence>
<comment type="function">
    <text evidence="3">NDH-1 shuttles electrons from NADH, via FMN and iron-sulfur (Fe-S) centers, to quinones in the respiratory chain. The immediate electron acceptor for the enzyme in this species is believed to be ubiquinone. Couples the redox reaction to proton translocation (for every two electrons transferred, four hydrogen ions are translocated across the cytoplasmic membrane), and thus conserves the redox energy in a proton gradient.</text>
</comment>
<dbReference type="GO" id="GO:0005886">
    <property type="term" value="C:plasma membrane"/>
    <property type="evidence" value="ECO:0007669"/>
    <property type="project" value="UniProtKB-SubCell"/>
</dbReference>
<dbReference type="InterPro" id="IPR001268">
    <property type="entry name" value="NADH_UbQ_OxRdtase_30kDa_su"/>
</dbReference>
<accession>A0A2M7G5W3</accession>
<evidence type="ECO:0000256" key="3">
    <source>
        <dbReference type="HAMAP-Rule" id="MF_01357"/>
    </source>
</evidence>
<proteinExistence type="inferred from homology"/>
<dbReference type="SUPFAM" id="SSF143243">
    <property type="entry name" value="Nqo5-like"/>
    <property type="match status" value="1"/>
</dbReference>
<keyword evidence="3" id="KW-0830">Ubiquinone</keyword>
<keyword evidence="3 5" id="KW-0874">Quinone</keyword>
<dbReference type="InterPro" id="IPR037232">
    <property type="entry name" value="NADH_quin_OxRdtase_su_C/D-like"/>
</dbReference>
<dbReference type="HAMAP" id="MF_01357">
    <property type="entry name" value="NDH1_NuoC"/>
    <property type="match status" value="1"/>
</dbReference>
<evidence type="ECO:0000256" key="2">
    <source>
        <dbReference type="ARBA" id="ARBA00022448"/>
    </source>
</evidence>
<dbReference type="Gene3D" id="3.30.460.80">
    <property type="entry name" value="NADH:ubiquinone oxidoreductase, 30kDa subunit"/>
    <property type="match status" value="1"/>
</dbReference>
<dbReference type="GO" id="GO:0008137">
    <property type="term" value="F:NADH dehydrogenase (ubiquinone) activity"/>
    <property type="evidence" value="ECO:0007669"/>
    <property type="project" value="InterPro"/>
</dbReference>
<comment type="similarity">
    <text evidence="1 3 4">Belongs to the complex I 30 kDa subunit family.</text>
</comment>
<dbReference type="Proteomes" id="UP000231019">
    <property type="component" value="Unassembled WGS sequence"/>
</dbReference>
<dbReference type="PROSITE" id="PS00542">
    <property type="entry name" value="COMPLEX1_30K"/>
    <property type="match status" value="1"/>
</dbReference>
<dbReference type="EC" id="7.1.1.-" evidence="3"/>
<keyword evidence="3 4" id="KW-0520">NAD</keyword>
<keyword evidence="3" id="KW-0472">Membrane</keyword>
<feature type="domain" description="NADH:ubiquinone oxidoreductase 30kDa subunit" evidence="6">
    <location>
        <begin position="29"/>
        <end position="154"/>
    </location>
</feature>
<comment type="subcellular location">
    <subcellularLocation>
        <location evidence="3">Cell membrane</location>
        <topology evidence="3">Peripheral membrane protein</topology>
        <orientation evidence="3">Cytoplasmic side</orientation>
    </subcellularLocation>
</comment>
<dbReference type="NCBIfam" id="TIGR01961">
    <property type="entry name" value="NuoC_fam"/>
    <property type="match status" value="1"/>
</dbReference>
<dbReference type="InterPro" id="IPR010218">
    <property type="entry name" value="NADH_DH_suC"/>
</dbReference>
<reference evidence="7 8" key="1">
    <citation type="submission" date="2017-09" db="EMBL/GenBank/DDBJ databases">
        <title>Depth-based differentiation of microbial function through sediment-hosted aquifers and enrichment of novel symbionts in the deep terrestrial subsurface.</title>
        <authorList>
            <person name="Probst A.J."/>
            <person name="Ladd B."/>
            <person name="Jarett J.K."/>
            <person name="Geller-Mcgrath D.E."/>
            <person name="Sieber C.M."/>
            <person name="Emerson J.B."/>
            <person name="Anantharaman K."/>
            <person name="Thomas B.C."/>
            <person name="Malmstrom R."/>
            <person name="Stieglmeier M."/>
            <person name="Klingl A."/>
            <person name="Woyke T."/>
            <person name="Ryan C.M."/>
            <person name="Banfield J.F."/>
        </authorList>
    </citation>
    <scope>NUCLEOTIDE SEQUENCE [LARGE SCALE GENOMIC DNA]</scope>
    <source>
        <strain evidence="7">CG17_big_fil_post_rev_8_21_14_2_50_48_46</strain>
    </source>
</reference>
<dbReference type="PANTHER" id="PTHR10884">
    <property type="entry name" value="NADH DEHYDROGENASE UBIQUINONE IRON-SULFUR PROTEIN 3"/>
    <property type="match status" value="1"/>
</dbReference>
<evidence type="ECO:0000256" key="5">
    <source>
        <dbReference type="RuleBase" id="RU003582"/>
    </source>
</evidence>
<evidence type="ECO:0000256" key="1">
    <source>
        <dbReference type="ARBA" id="ARBA00007569"/>
    </source>
</evidence>
<evidence type="ECO:0000259" key="6">
    <source>
        <dbReference type="Pfam" id="PF00329"/>
    </source>
</evidence>
<gene>
    <name evidence="3" type="primary">nuoC</name>
    <name evidence="7" type="ORF">COW36_09260</name>
</gene>
<protein>
    <recommendedName>
        <fullName evidence="3">NADH-quinone oxidoreductase subunit C</fullName>
        <ecNumber evidence="3">7.1.1.-</ecNumber>
    </recommendedName>
    <alternativeName>
        <fullName evidence="3">NADH dehydrogenase I subunit C</fullName>
    </alternativeName>
    <alternativeName>
        <fullName evidence="3">NDH-1 subunit C</fullName>
    </alternativeName>
</protein>